<gene>
    <name evidence="8" type="ORF">CONLIGDRAFT_630002</name>
</gene>
<dbReference type="PANTHER" id="PTHR33048">
    <property type="entry name" value="PTH11-LIKE INTEGRAL MEMBRANE PROTEIN (AFU_ORTHOLOGUE AFUA_5G11245)"/>
    <property type="match status" value="1"/>
</dbReference>
<dbReference type="Pfam" id="PF20684">
    <property type="entry name" value="Fung_rhodopsin"/>
    <property type="match status" value="1"/>
</dbReference>
<evidence type="ECO:0000259" key="7">
    <source>
        <dbReference type="Pfam" id="PF20684"/>
    </source>
</evidence>
<dbReference type="InParanoid" id="A0A1J7IX66"/>
<keyword evidence="2 6" id="KW-0812">Transmembrane</keyword>
<name>A0A1J7IX66_9PEZI</name>
<evidence type="ECO:0000256" key="2">
    <source>
        <dbReference type="ARBA" id="ARBA00022692"/>
    </source>
</evidence>
<evidence type="ECO:0000256" key="5">
    <source>
        <dbReference type="ARBA" id="ARBA00038359"/>
    </source>
</evidence>
<dbReference type="InterPro" id="IPR049326">
    <property type="entry name" value="Rhodopsin_dom_fungi"/>
</dbReference>
<reference evidence="8 9" key="1">
    <citation type="submission" date="2016-10" db="EMBL/GenBank/DDBJ databases">
        <title>Draft genome sequence of Coniochaeta ligniaria NRRL30616, a lignocellulolytic fungus for bioabatement of inhibitors in plant biomass hydrolysates.</title>
        <authorList>
            <consortium name="DOE Joint Genome Institute"/>
            <person name="Jimenez D.J."/>
            <person name="Hector R.E."/>
            <person name="Riley R."/>
            <person name="Sun H."/>
            <person name="Grigoriev I.V."/>
            <person name="Van Elsas J.D."/>
            <person name="Nichols N.N."/>
        </authorList>
    </citation>
    <scope>NUCLEOTIDE SEQUENCE [LARGE SCALE GENOMIC DNA]</scope>
    <source>
        <strain evidence="8 9">NRRL 30616</strain>
    </source>
</reference>
<evidence type="ECO:0000256" key="1">
    <source>
        <dbReference type="ARBA" id="ARBA00004141"/>
    </source>
</evidence>
<comment type="subcellular location">
    <subcellularLocation>
        <location evidence="1">Membrane</location>
        <topology evidence="1">Multi-pass membrane protein</topology>
    </subcellularLocation>
</comment>
<dbReference type="GO" id="GO:0016020">
    <property type="term" value="C:membrane"/>
    <property type="evidence" value="ECO:0007669"/>
    <property type="project" value="UniProtKB-SubCell"/>
</dbReference>
<dbReference type="EMBL" id="KV875095">
    <property type="protein sequence ID" value="OIW32295.1"/>
    <property type="molecule type" value="Genomic_DNA"/>
</dbReference>
<evidence type="ECO:0000256" key="6">
    <source>
        <dbReference type="SAM" id="Phobius"/>
    </source>
</evidence>
<feature type="domain" description="Rhodopsin" evidence="7">
    <location>
        <begin position="7"/>
        <end position="119"/>
    </location>
</feature>
<organism evidence="8 9">
    <name type="scientific">Coniochaeta ligniaria NRRL 30616</name>
    <dbReference type="NCBI Taxonomy" id="1408157"/>
    <lineage>
        <taxon>Eukaryota</taxon>
        <taxon>Fungi</taxon>
        <taxon>Dikarya</taxon>
        <taxon>Ascomycota</taxon>
        <taxon>Pezizomycotina</taxon>
        <taxon>Sordariomycetes</taxon>
        <taxon>Sordariomycetidae</taxon>
        <taxon>Coniochaetales</taxon>
        <taxon>Coniochaetaceae</taxon>
        <taxon>Coniochaeta</taxon>
    </lineage>
</organism>
<feature type="transmembrane region" description="Helical" evidence="6">
    <location>
        <begin position="88"/>
        <end position="109"/>
    </location>
</feature>
<keyword evidence="9" id="KW-1185">Reference proteome</keyword>
<keyword evidence="4 6" id="KW-0472">Membrane</keyword>
<evidence type="ECO:0000313" key="8">
    <source>
        <dbReference type="EMBL" id="OIW32295.1"/>
    </source>
</evidence>
<proteinExistence type="inferred from homology"/>
<evidence type="ECO:0000313" key="9">
    <source>
        <dbReference type="Proteomes" id="UP000182658"/>
    </source>
</evidence>
<comment type="similarity">
    <text evidence="5">Belongs to the SAT4 family.</text>
</comment>
<dbReference type="AlphaFoldDB" id="A0A1J7IX66"/>
<dbReference type="Proteomes" id="UP000182658">
    <property type="component" value="Unassembled WGS sequence"/>
</dbReference>
<protein>
    <recommendedName>
        <fullName evidence="7">Rhodopsin domain-containing protein</fullName>
    </recommendedName>
</protein>
<dbReference type="OrthoDB" id="3903189at2759"/>
<dbReference type="PANTHER" id="PTHR33048:SF47">
    <property type="entry name" value="INTEGRAL MEMBRANE PROTEIN-RELATED"/>
    <property type="match status" value="1"/>
</dbReference>
<keyword evidence="3 6" id="KW-1133">Transmembrane helix</keyword>
<evidence type="ECO:0000256" key="3">
    <source>
        <dbReference type="ARBA" id="ARBA00022989"/>
    </source>
</evidence>
<dbReference type="InterPro" id="IPR052337">
    <property type="entry name" value="SAT4-like"/>
</dbReference>
<accession>A0A1J7IX66</accession>
<sequence length="142" mass="16053">MGKMLQALWTTVATIAHIFIVECGGQHTGILPDDVRATLTPEGVQFYTYGTQMFLFGLSIYFCVVWTLKINMLFFYRRVVKGTWTEVLVVPVMGFVVGSFLVIVLTMTLTCRPFKTLWQVLPNPGRKSSHVLPISVPYGVFR</sequence>
<feature type="transmembrane region" description="Helical" evidence="6">
    <location>
        <begin position="47"/>
        <end position="68"/>
    </location>
</feature>
<evidence type="ECO:0000256" key="4">
    <source>
        <dbReference type="ARBA" id="ARBA00023136"/>
    </source>
</evidence>